<accession>A0A7I4Y1Z9</accession>
<protein>
    <submittedName>
        <fullName evidence="5">C-type lectin domain-containing protein</fullName>
    </submittedName>
</protein>
<dbReference type="GO" id="GO:0016998">
    <property type="term" value="P:cell wall macromolecule catabolic process"/>
    <property type="evidence" value="ECO:0007669"/>
    <property type="project" value="InterPro"/>
</dbReference>
<dbReference type="GO" id="GO:0003796">
    <property type="term" value="F:lysozyme activity"/>
    <property type="evidence" value="ECO:0007669"/>
    <property type="project" value="InterPro"/>
</dbReference>
<dbReference type="GO" id="GO:0007165">
    <property type="term" value="P:signal transduction"/>
    <property type="evidence" value="ECO:0007669"/>
    <property type="project" value="TreeGrafter"/>
</dbReference>
<evidence type="ECO:0000256" key="1">
    <source>
        <dbReference type="ARBA" id="ARBA00010646"/>
    </source>
</evidence>
<dbReference type="PROSITE" id="PS51904">
    <property type="entry name" value="GLYCOSYL_HYDROL_F25_2"/>
    <property type="match status" value="1"/>
</dbReference>
<feature type="chain" id="PRO_5029658118" evidence="3">
    <location>
        <begin position="18"/>
        <end position="276"/>
    </location>
</feature>
<dbReference type="InterPro" id="IPR017853">
    <property type="entry name" value="GH"/>
</dbReference>
<evidence type="ECO:0000256" key="3">
    <source>
        <dbReference type="SAM" id="SignalP"/>
    </source>
</evidence>
<comment type="similarity">
    <text evidence="1">Belongs to the glycosyl hydrolase 25 family.</text>
</comment>
<organism evidence="4 5">
    <name type="scientific">Haemonchus contortus</name>
    <name type="common">Barber pole worm</name>
    <dbReference type="NCBI Taxonomy" id="6289"/>
    <lineage>
        <taxon>Eukaryota</taxon>
        <taxon>Metazoa</taxon>
        <taxon>Ecdysozoa</taxon>
        <taxon>Nematoda</taxon>
        <taxon>Chromadorea</taxon>
        <taxon>Rhabditida</taxon>
        <taxon>Rhabditina</taxon>
        <taxon>Rhabditomorpha</taxon>
        <taxon>Strongyloidea</taxon>
        <taxon>Trichostrongylidae</taxon>
        <taxon>Haemonchus</taxon>
    </lineage>
</organism>
<dbReference type="SUPFAM" id="SSF51445">
    <property type="entry name" value="(Trans)glycosidases"/>
    <property type="match status" value="1"/>
</dbReference>
<feature type="signal peptide" evidence="3">
    <location>
        <begin position="1"/>
        <end position="17"/>
    </location>
</feature>
<evidence type="ECO:0000313" key="4">
    <source>
        <dbReference type="Proteomes" id="UP000025227"/>
    </source>
</evidence>
<dbReference type="PANTHER" id="PTHR23208:SF36">
    <property type="entry name" value="LYSOZYME-RELATED"/>
    <property type="match status" value="1"/>
</dbReference>
<name>A0A7I4Y1Z9_HAECO</name>
<dbReference type="Gene3D" id="3.20.20.80">
    <property type="entry name" value="Glycosidases"/>
    <property type="match status" value="1"/>
</dbReference>
<reference evidence="5" key="1">
    <citation type="submission" date="2020-12" db="UniProtKB">
        <authorList>
            <consortium name="WormBaseParasite"/>
        </authorList>
    </citation>
    <scope>IDENTIFICATION</scope>
    <source>
        <strain evidence="5">MHco3</strain>
    </source>
</reference>
<evidence type="ECO:0000313" key="5">
    <source>
        <dbReference type="WBParaSite" id="HCON_00034885-00001"/>
    </source>
</evidence>
<dbReference type="InterPro" id="IPR051595">
    <property type="entry name" value="GH25_Enzymes"/>
</dbReference>
<keyword evidence="4" id="KW-1185">Reference proteome</keyword>
<dbReference type="OrthoDB" id="25039at2759"/>
<evidence type="ECO:0000256" key="2">
    <source>
        <dbReference type="ARBA" id="ARBA00022729"/>
    </source>
</evidence>
<dbReference type="CDD" id="cd06416">
    <property type="entry name" value="GH25_Lys1-like"/>
    <property type="match status" value="1"/>
</dbReference>
<dbReference type="WBParaSite" id="HCON_00034885-00001">
    <property type="protein sequence ID" value="HCON_00034885-00001"/>
    <property type="gene ID" value="HCON_00034885"/>
</dbReference>
<proteinExistence type="inferred from homology"/>
<dbReference type="GO" id="GO:0045087">
    <property type="term" value="P:innate immune response"/>
    <property type="evidence" value="ECO:0007669"/>
    <property type="project" value="TreeGrafter"/>
</dbReference>
<sequence>MLRIVALATCLVMNCIANPILEQNKKTHDQEDTSELASVAYAVDLSVLASTATYQCMKQSLYNVAFIRGYTGAYQGQIDPYSVMNIQNAAAAGLGTEVYMTPQPISSKTGAQQFDEMYNMLIGANIYVKSIWVQVTSPNNWSTSSSTNVNFLNSILAEALQYGLNIGIYTNSDEWKQIVGGATTRNVNLWYWKTKGSGASNESPANFNDFKSFGSWTKPTVNQFAQVESICGVIVNRDVYSTSSSMAASVNSQEKSDRIVVGGLGHRFAEKPEIVL</sequence>
<keyword evidence="2 3" id="KW-0732">Signal</keyword>
<dbReference type="AlphaFoldDB" id="A0A7I4Y1Z9"/>
<dbReference type="PANTHER" id="PTHR23208">
    <property type="entry name" value="LYSOZYME PROTEIN"/>
    <property type="match status" value="1"/>
</dbReference>
<dbReference type="GO" id="GO:0009253">
    <property type="term" value="P:peptidoglycan catabolic process"/>
    <property type="evidence" value="ECO:0007669"/>
    <property type="project" value="InterPro"/>
</dbReference>
<dbReference type="InterPro" id="IPR002053">
    <property type="entry name" value="Glyco_hydro_25"/>
</dbReference>
<dbReference type="Proteomes" id="UP000025227">
    <property type="component" value="Unplaced"/>
</dbReference>
<dbReference type="OMA" id="NCIANPI"/>